<keyword evidence="4" id="KW-0788">Thiol protease</keyword>
<keyword evidence="5" id="KW-0472">Membrane</keyword>
<dbReference type="PANTHER" id="PTHR47053">
    <property type="entry name" value="MUREIN DD-ENDOPEPTIDASE MEPH-RELATED"/>
    <property type="match status" value="1"/>
</dbReference>
<name>A0ABD4PXF9_CLOPF</name>
<dbReference type="EMBL" id="JAENRE010000010">
    <property type="protein sequence ID" value="MBO3417814.1"/>
    <property type="molecule type" value="Genomic_DNA"/>
</dbReference>
<evidence type="ECO:0000259" key="6">
    <source>
        <dbReference type="PROSITE" id="PS51935"/>
    </source>
</evidence>
<dbReference type="InterPro" id="IPR038765">
    <property type="entry name" value="Papain-like_cys_pep_sf"/>
</dbReference>
<dbReference type="InterPro" id="IPR000064">
    <property type="entry name" value="NLP_P60_dom"/>
</dbReference>
<dbReference type="Proteomes" id="UP000668358">
    <property type="component" value="Unassembled WGS sequence"/>
</dbReference>
<keyword evidence="2" id="KW-0645">Protease</keyword>
<organism evidence="7 8">
    <name type="scientific">Clostridium perfringens</name>
    <dbReference type="NCBI Taxonomy" id="1502"/>
    <lineage>
        <taxon>Bacteria</taxon>
        <taxon>Bacillati</taxon>
        <taxon>Bacillota</taxon>
        <taxon>Clostridia</taxon>
        <taxon>Eubacteriales</taxon>
        <taxon>Clostridiaceae</taxon>
        <taxon>Clostridium</taxon>
    </lineage>
</organism>
<dbReference type="SUPFAM" id="SSF53955">
    <property type="entry name" value="Lysozyme-like"/>
    <property type="match status" value="1"/>
</dbReference>
<proteinExistence type="inferred from homology"/>
<dbReference type="PROSITE" id="PS51935">
    <property type="entry name" value="NLPC_P60"/>
    <property type="match status" value="1"/>
</dbReference>
<comment type="caution">
    <text evidence="7">The sequence shown here is derived from an EMBL/GenBank/DDBJ whole genome shotgun (WGS) entry which is preliminary data.</text>
</comment>
<evidence type="ECO:0000256" key="3">
    <source>
        <dbReference type="ARBA" id="ARBA00022801"/>
    </source>
</evidence>
<dbReference type="PANTHER" id="PTHR47053:SF1">
    <property type="entry name" value="MUREIN DD-ENDOPEPTIDASE MEPH-RELATED"/>
    <property type="match status" value="1"/>
</dbReference>
<dbReference type="SUPFAM" id="SSF54001">
    <property type="entry name" value="Cysteine proteinases"/>
    <property type="match status" value="1"/>
</dbReference>
<feature type="domain" description="NlpC/P60" evidence="6">
    <location>
        <begin position="254"/>
        <end position="385"/>
    </location>
</feature>
<evidence type="ECO:0000256" key="2">
    <source>
        <dbReference type="ARBA" id="ARBA00022670"/>
    </source>
</evidence>
<evidence type="ECO:0000256" key="1">
    <source>
        <dbReference type="ARBA" id="ARBA00007074"/>
    </source>
</evidence>
<dbReference type="InterPro" id="IPR023346">
    <property type="entry name" value="Lysozyme-like_dom_sf"/>
</dbReference>
<sequence>MEQEKQFFKKLFKYIFLSGTSFFIIFTLLLGSITMMIFQVKKSNSNGNINTDLSALGVPTEFVQYFNEASELIGIPNWVLAGIAKQESNFNPNDEYVGAYGIMQQQRYDFDGSDIYKYYLDLGLGNIYRQLGYSFNSVDEIWNVFLKDVRLQIITGAYEIRHYANYVLYKKKLVPILDYNSTENLKLINWNADENDSNFSEILKRIFACYNGGPSYGMNVNLDTAQNNYPNNVFKYAMEFRNASLNNGGIAGDNTTIENAINAGMKWVGKSPYIWGGGRSQADVDAGRFDCSSFVHYCYASAGIMLGDRANAVTFSLVNMGKKINPSDMKRGDIIFFNTYTYNGHIAIYLGDGKFLHDGSTKGVWINSLNEPYWAKAFNGNVRRIIE</sequence>
<dbReference type="RefSeq" id="WP_208336361.1">
    <property type="nucleotide sequence ID" value="NZ_CATNXL010000004.1"/>
</dbReference>
<dbReference type="GO" id="GO:0006508">
    <property type="term" value="P:proteolysis"/>
    <property type="evidence" value="ECO:0007669"/>
    <property type="project" value="UniProtKB-KW"/>
</dbReference>
<keyword evidence="5" id="KW-1133">Transmembrane helix</keyword>
<dbReference type="AlphaFoldDB" id="A0ABD4PXF9"/>
<dbReference type="InterPro" id="IPR051202">
    <property type="entry name" value="Peptidase_C40"/>
</dbReference>
<gene>
    <name evidence="7" type="ORF">JJB78_15090</name>
</gene>
<feature type="transmembrane region" description="Helical" evidence="5">
    <location>
        <begin position="12"/>
        <end position="38"/>
    </location>
</feature>
<evidence type="ECO:0000256" key="5">
    <source>
        <dbReference type="SAM" id="Phobius"/>
    </source>
</evidence>
<dbReference type="Gene3D" id="1.10.530.10">
    <property type="match status" value="1"/>
</dbReference>
<evidence type="ECO:0000313" key="7">
    <source>
        <dbReference type="EMBL" id="MBO3417814.1"/>
    </source>
</evidence>
<keyword evidence="5" id="KW-0812">Transmembrane</keyword>
<keyword evidence="3" id="KW-0378">Hydrolase</keyword>
<accession>A0ABD4PXF9</accession>
<protein>
    <submittedName>
        <fullName evidence="7">C40 family peptidase</fullName>
    </submittedName>
</protein>
<evidence type="ECO:0000313" key="8">
    <source>
        <dbReference type="Proteomes" id="UP000668358"/>
    </source>
</evidence>
<dbReference type="Pfam" id="PF00877">
    <property type="entry name" value="NLPC_P60"/>
    <property type="match status" value="1"/>
</dbReference>
<evidence type="ECO:0000256" key="4">
    <source>
        <dbReference type="ARBA" id="ARBA00022807"/>
    </source>
</evidence>
<dbReference type="GO" id="GO:0008234">
    <property type="term" value="F:cysteine-type peptidase activity"/>
    <property type="evidence" value="ECO:0007669"/>
    <property type="project" value="UniProtKB-KW"/>
</dbReference>
<comment type="similarity">
    <text evidence="1">Belongs to the peptidase C40 family.</text>
</comment>
<dbReference type="Gene3D" id="3.90.1720.10">
    <property type="entry name" value="endopeptidase domain like (from Nostoc punctiforme)"/>
    <property type="match status" value="1"/>
</dbReference>
<reference evidence="7 8" key="1">
    <citation type="submission" date="2020-12" db="EMBL/GenBank/DDBJ databases">
        <title>Comparative genomics of Clostridium perfringens reveals patterns of host-associated phylogenetic clades and virulence factors.</title>
        <authorList>
            <person name="Smith A.H."/>
            <person name="Geier R."/>
        </authorList>
    </citation>
    <scope>NUCLEOTIDE SEQUENCE [LARGE SCALE GENOMIC DNA]</scope>
    <source>
        <strain evidence="7 8">CHD15829P</strain>
    </source>
</reference>